<dbReference type="PANTHER" id="PTHR43283">
    <property type="entry name" value="BETA-LACTAMASE-RELATED"/>
    <property type="match status" value="1"/>
</dbReference>
<evidence type="ECO:0000313" key="2">
    <source>
        <dbReference type="EMBL" id="SVD29388.1"/>
    </source>
</evidence>
<feature type="non-terminal residue" evidence="2">
    <location>
        <position position="1"/>
    </location>
</feature>
<organism evidence="2">
    <name type="scientific">marine metagenome</name>
    <dbReference type="NCBI Taxonomy" id="408172"/>
    <lineage>
        <taxon>unclassified sequences</taxon>
        <taxon>metagenomes</taxon>
        <taxon>ecological metagenomes</taxon>
    </lineage>
</organism>
<dbReference type="InterPro" id="IPR050789">
    <property type="entry name" value="Diverse_Enzym_Activities"/>
</dbReference>
<dbReference type="Pfam" id="PF00144">
    <property type="entry name" value="Beta-lactamase"/>
    <property type="match status" value="1"/>
</dbReference>
<reference evidence="2" key="1">
    <citation type="submission" date="2018-05" db="EMBL/GenBank/DDBJ databases">
        <authorList>
            <person name="Lanie J.A."/>
            <person name="Ng W.-L."/>
            <person name="Kazmierczak K.M."/>
            <person name="Andrzejewski T.M."/>
            <person name="Davidsen T.M."/>
            <person name="Wayne K.J."/>
            <person name="Tettelin H."/>
            <person name="Glass J.I."/>
            <person name="Rusch D."/>
            <person name="Podicherti R."/>
            <person name="Tsui H.-C.T."/>
            <person name="Winkler M.E."/>
        </authorList>
    </citation>
    <scope>NUCLEOTIDE SEQUENCE</scope>
</reference>
<proteinExistence type="predicted"/>
<feature type="domain" description="Beta-lactamase-related" evidence="1">
    <location>
        <begin position="17"/>
        <end position="203"/>
    </location>
</feature>
<dbReference type="AlphaFoldDB" id="A0A382U6U9"/>
<sequence length="208" mass="22753">VLVDVFTNETYGGITWGVVVVKDGTIVAERYDRGYDMHTPQRTNSMAKSLAATVIGAAVHQGLLDIHAPAPIAEWQQPGDPRAAITINHLLHMASGLYTERAGNPQSLLYYGGAAAAERSAVNIVDSLPGTRWLYAGSDTILTLHALRNVLQDDDRYLAFPFEEVAWKIGMTHTTAETDWNGGFLMSGQLWSTARDFARFGLLYLNDG</sequence>
<evidence type="ECO:0000259" key="1">
    <source>
        <dbReference type="Pfam" id="PF00144"/>
    </source>
</evidence>
<feature type="non-terminal residue" evidence="2">
    <location>
        <position position="208"/>
    </location>
</feature>
<dbReference type="Gene3D" id="3.40.710.10">
    <property type="entry name" value="DD-peptidase/beta-lactamase superfamily"/>
    <property type="match status" value="1"/>
</dbReference>
<gene>
    <name evidence="2" type="ORF">METZ01_LOCUS382242</name>
</gene>
<dbReference type="SUPFAM" id="SSF56601">
    <property type="entry name" value="beta-lactamase/transpeptidase-like"/>
    <property type="match status" value="1"/>
</dbReference>
<accession>A0A382U6U9</accession>
<name>A0A382U6U9_9ZZZZ</name>
<protein>
    <recommendedName>
        <fullName evidence="1">Beta-lactamase-related domain-containing protein</fullName>
    </recommendedName>
</protein>
<dbReference type="PANTHER" id="PTHR43283:SF7">
    <property type="entry name" value="BETA-LACTAMASE-RELATED DOMAIN-CONTAINING PROTEIN"/>
    <property type="match status" value="1"/>
</dbReference>
<dbReference type="InterPro" id="IPR001466">
    <property type="entry name" value="Beta-lactam-related"/>
</dbReference>
<dbReference type="EMBL" id="UINC01141570">
    <property type="protein sequence ID" value="SVD29388.1"/>
    <property type="molecule type" value="Genomic_DNA"/>
</dbReference>
<dbReference type="InterPro" id="IPR012338">
    <property type="entry name" value="Beta-lactam/transpept-like"/>
</dbReference>